<organism evidence="1">
    <name type="scientific">uncultured prokaryote</name>
    <dbReference type="NCBI Taxonomy" id="198431"/>
    <lineage>
        <taxon>unclassified sequences</taxon>
        <taxon>environmental samples</taxon>
    </lineage>
</organism>
<name>A0A0H5Q6G7_9ZZZZ</name>
<accession>A0A0H5Q6G7</accession>
<reference evidence="1" key="2">
    <citation type="submission" date="2015-07" db="EMBL/GenBank/DDBJ databases">
        <title>Plasmids, circular viruses and viroids from rat gut.</title>
        <authorList>
            <person name="Jorgensen T.J."/>
            <person name="Hansen M.A."/>
            <person name="Xu Z."/>
            <person name="Tabak M.A."/>
            <person name="Sorensen S.J."/>
            <person name="Hansen L.H."/>
        </authorList>
    </citation>
    <scope>NUCLEOTIDE SEQUENCE</scope>
    <source>
        <strain evidence="1">RGFK1589</strain>
    </source>
</reference>
<sequence length="83" mass="9613">MYDSERRLESAARWDQMRVVSSIVSDGQRRASLWFKPTGRAWGHEDLLFRRTLGGLTSVSTQAQLAMVSRYVLEEYLEQDGLF</sequence>
<protein>
    <submittedName>
        <fullName evidence="1">Uncharacterized protein</fullName>
    </submittedName>
</protein>
<dbReference type="EMBL" id="LN854113">
    <property type="protein sequence ID" value="CRY97493.1"/>
    <property type="molecule type" value="Genomic_DNA"/>
</dbReference>
<reference evidence="1" key="1">
    <citation type="submission" date="2015-06" db="EMBL/GenBank/DDBJ databases">
        <authorList>
            <person name="Joergensen T."/>
        </authorList>
    </citation>
    <scope>NUCLEOTIDE SEQUENCE</scope>
    <source>
        <strain evidence="1">RGFK1589</strain>
    </source>
</reference>
<evidence type="ECO:0000313" key="1">
    <source>
        <dbReference type="EMBL" id="CRY97493.1"/>
    </source>
</evidence>
<proteinExistence type="predicted"/>
<dbReference type="AlphaFoldDB" id="A0A0H5Q6G7"/>